<dbReference type="EMBL" id="MBUA01000027">
    <property type="protein sequence ID" value="MBC6492352.1"/>
    <property type="molecule type" value="Genomic_DNA"/>
</dbReference>
<sequence>MIKFSEIKPGDYVMAEYEGELWEGIVSELNKEDKEVCVQTEVQEFWFKPEELRAIPLNEEQLIKFNFEKETNGDGWIKYKKGPFRIALRAEGAFDDFEIWYREDRRHIKHAIHVHELQNHYYDMTKVELGRN</sequence>
<gene>
    <name evidence="1" type="ORF">BC349_14925</name>
</gene>
<accession>A0ABR7MBK9</accession>
<organism evidence="1 2">
    <name type="scientific">Flavihumibacter stibioxidans</name>
    <dbReference type="NCBI Taxonomy" id="1834163"/>
    <lineage>
        <taxon>Bacteria</taxon>
        <taxon>Pseudomonadati</taxon>
        <taxon>Bacteroidota</taxon>
        <taxon>Chitinophagia</taxon>
        <taxon>Chitinophagales</taxon>
        <taxon>Chitinophagaceae</taxon>
        <taxon>Flavihumibacter</taxon>
    </lineage>
</organism>
<keyword evidence="2" id="KW-1185">Reference proteome</keyword>
<proteinExistence type="predicted"/>
<evidence type="ECO:0000313" key="1">
    <source>
        <dbReference type="EMBL" id="MBC6492352.1"/>
    </source>
</evidence>
<evidence type="ECO:0008006" key="3">
    <source>
        <dbReference type="Google" id="ProtNLM"/>
    </source>
</evidence>
<comment type="caution">
    <text evidence="1">The sequence shown here is derived from an EMBL/GenBank/DDBJ whole genome shotgun (WGS) entry which is preliminary data.</text>
</comment>
<reference evidence="1 2" key="1">
    <citation type="submission" date="2016-07" db="EMBL/GenBank/DDBJ databases">
        <title>Genome analysis of Flavihumibacter stibioxidans YS-17.</title>
        <authorList>
            <person name="Shi K."/>
            <person name="Han Y."/>
            <person name="Wang G."/>
        </authorList>
    </citation>
    <scope>NUCLEOTIDE SEQUENCE [LARGE SCALE GENOMIC DNA]</scope>
    <source>
        <strain evidence="1 2">YS-17</strain>
    </source>
</reference>
<dbReference type="RefSeq" id="WP_187257656.1">
    <property type="nucleotide sequence ID" value="NZ_JBHULF010000006.1"/>
</dbReference>
<name>A0ABR7MBK9_9BACT</name>
<protein>
    <recommendedName>
        <fullName evidence="3">DUF1642 domain-containing protein</fullName>
    </recommendedName>
</protein>
<dbReference type="Proteomes" id="UP000765802">
    <property type="component" value="Unassembled WGS sequence"/>
</dbReference>
<evidence type="ECO:0000313" key="2">
    <source>
        <dbReference type="Proteomes" id="UP000765802"/>
    </source>
</evidence>